<reference evidence="3" key="1">
    <citation type="journal article" date="2019" name="Int. J. Syst. Evol. Microbiol.">
        <title>The Global Catalogue of Microorganisms (GCM) 10K type strain sequencing project: providing services to taxonomists for standard genome sequencing and annotation.</title>
        <authorList>
            <consortium name="The Broad Institute Genomics Platform"/>
            <consortium name="The Broad Institute Genome Sequencing Center for Infectious Disease"/>
            <person name="Wu L."/>
            <person name="Ma J."/>
        </authorList>
    </citation>
    <scope>NUCLEOTIDE SEQUENCE [LARGE SCALE GENOMIC DNA]</scope>
    <source>
        <strain evidence="3">JCM 14304</strain>
    </source>
</reference>
<dbReference type="Proteomes" id="UP001500190">
    <property type="component" value="Unassembled WGS sequence"/>
</dbReference>
<sequence>MAELLPYDSPASAWAESIVGVAGPSGVDTRWDGEVMVRESDRMPSATTSESGMNGAQYYLFMLREHVDAVQQDSAQLTAEQRQERWDTLVEATGYVASQATGLLTPLADMHPVGQADADLNGGLADVWTQERLQYVWENGDSARLMSAADVPNPDFSYAGRGPAADATRDVLTELARQNGQDPSYVGTCEDLIRMKPDGRWATLVSSMPGGDKLTRDERMNLGHRLRTQFKSAVDARNPGSGTPESPAAVATRKLAAAVRTTTDGRPGPVDDRTAGLAKDPALRSPTPGRTPGSDEASARPRPSGVRAVLRSLRSGRGSAGRH</sequence>
<gene>
    <name evidence="2" type="ORF">GCM10009742_34420</name>
</gene>
<dbReference type="RefSeq" id="WP_344192271.1">
    <property type="nucleotide sequence ID" value="NZ_BAAAND010000006.1"/>
</dbReference>
<keyword evidence="3" id="KW-1185">Reference proteome</keyword>
<organism evidence="2 3">
    <name type="scientific">Kribbella karoonensis</name>
    <dbReference type="NCBI Taxonomy" id="324851"/>
    <lineage>
        <taxon>Bacteria</taxon>
        <taxon>Bacillati</taxon>
        <taxon>Actinomycetota</taxon>
        <taxon>Actinomycetes</taxon>
        <taxon>Propionibacteriales</taxon>
        <taxon>Kribbellaceae</taxon>
        <taxon>Kribbella</taxon>
    </lineage>
</organism>
<accession>A0ABP4PMI0</accession>
<comment type="caution">
    <text evidence="2">The sequence shown here is derived from an EMBL/GenBank/DDBJ whole genome shotgun (WGS) entry which is preliminary data.</text>
</comment>
<evidence type="ECO:0000313" key="2">
    <source>
        <dbReference type="EMBL" id="GAA1585854.1"/>
    </source>
</evidence>
<evidence type="ECO:0000256" key="1">
    <source>
        <dbReference type="SAM" id="MobiDB-lite"/>
    </source>
</evidence>
<dbReference type="EMBL" id="BAAAND010000006">
    <property type="protein sequence ID" value="GAA1585854.1"/>
    <property type="molecule type" value="Genomic_DNA"/>
</dbReference>
<protein>
    <submittedName>
        <fullName evidence="2">Uncharacterized protein</fullName>
    </submittedName>
</protein>
<proteinExistence type="predicted"/>
<feature type="compositionally biased region" description="Low complexity" evidence="1">
    <location>
        <begin position="306"/>
        <end position="317"/>
    </location>
</feature>
<feature type="region of interest" description="Disordered" evidence="1">
    <location>
        <begin position="258"/>
        <end position="323"/>
    </location>
</feature>
<name>A0ABP4PMI0_9ACTN</name>
<evidence type="ECO:0000313" key="3">
    <source>
        <dbReference type="Proteomes" id="UP001500190"/>
    </source>
</evidence>